<name>A0A645FP37_9ZZZZ</name>
<protein>
    <submittedName>
        <fullName evidence="3">Uncharacterized protein</fullName>
    </submittedName>
</protein>
<keyword evidence="2" id="KW-0812">Transmembrane</keyword>
<keyword evidence="2" id="KW-0472">Membrane</keyword>
<proteinExistence type="predicted"/>
<feature type="compositionally biased region" description="Basic and acidic residues" evidence="1">
    <location>
        <begin position="138"/>
        <end position="150"/>
    </location>
</feature>
<feature type="region of interest" description="Disordered" evidence="1">
    <location>
        <begin position="127"/>
        <end position="242"/>
    </location>
</feature>
<dbReference type="AlphaFoldDB" id="A0A645FP37"/>
<accession>A0A645FP37</accession>
<evidence type="ECO:0000256" key="1">
    <source>
        <dbReference type="SAM" id="MobiDB-lite"/>
    </source>
</evidence>
<dbReference type="EMBL" id="VSSQ01063107">
    <property type="protein sequence ID" value="MPN16187.1"/>
    <property type="molecule type" value="Genomic_DNA"/>
</dbReference>
<sequence>MPVAYGTETAETQEATPVPSTGGLTIFGGLLNGVTKILIVLGALMVLSFILLIALTAMERAKTPRLNRFGDDELDDAIPEPPRQPERRHINYDDAPNQEEIRYTRRMLAQKEETAYQAEQEPIYLPPPVVVVEPPPVPKERSARVPEEPTARPARQTPEPPRSRPVVEPEQRAQYVPAPPVQPKQPAAPRESTVALQPSNHRTASSAPRVFDYKKQPVPQARTKQTVTRVQKGARDYEDDEE</sequence>
<gene>
    <name evidence="3" type="ORF">SDC9_163525</name>
</gene>
<comment type="caution">
    <text evidence="3">The sequence shown here is derived from an EMBL/GenBank/DDBJ whole genome shotgun (WGS) entry which is preliminary data.</text>
</comment>
<feature type="compositionally biased region" description="Polar residues" evidence="1">
    <location>
        <begin position="194"/>
        <end position="206"/>
    </location>
</feature>
<evidence type="ECO:0000256" key="2">
    <source>
        <dbReference type="SAM" id="Phobius"/>
    </source>
</evidence>
<feature type="compositionally biased region" description="Basic and acidic residues" evidence="1">
    <location>
        <begin position="83"/>
        <end position="92"/>
    </location>
</feature>
<keyword evidence="2" id="KW-1133">Transmembrane helix</keyword>
<feature type="transmembrane region" description="Helical" evidence="2">
    <location>
        <begin position="37"/>
        <end position="58"/>
    </location>
</feature>
<feature type="compositionally biased region" description="Basic and acidic residues" evidence="1">
    <location>
        <begin position="161"/>
        <end position="171"/>
    </location>
</feature>
<reference evidence="3" key="1">
    <citation type="submission" date="2019-08" db="EMBL/GenBank/DDBJ databases">
        <authorList>
            <person name="Kucharzyk K."/>
            <person name="Murdoch R.W."/>
            <person name="Higgins S."/>
            <person name="Loffler F."/>
        </authorList>
    </citation>
    <scope>NUCLEOTIDE SEQUENCE</scope>
</reference>
<organism evidence="3">
    <name type="scientific">bioreactor metagenome</name>
    <dbReference type="NCBI Taxonomy" id="1076179"/>
    <lineage>
        <taxon>unclassified sequences</taxon>
        <taxon>metagenomes</taxon>
        <taxon>ecological metagenomes</taxon>
    </lineage>
</organism>
<feature type="compositionally biased region" description="Pro residues" evidence="1">
    <location>
        <begin position="127"/>
        <end position="137"/>
    </location>
</feature>
<feature type="region of interest" description="Disordered" evidence="1">
    <location>
        <begin position="69"/>
        <end position="98"/>
    </location>
</feature>
<evidence type="ECO:0000313" key="3">
    <source>
        <dbReference type="EMBL" id="MPN16187.1"/>
    </source>
</evidence>